<dbReference type="AlphaFoldDB" id="A0A1G7ZNB4"/>
<protein>
    <submittedName>
        <fullName evidence="2">Antitoxin Phd_YefM, type II toxin-antitoxin system</fullName>
    </submittedName>
</protein>
<name>A0A1G7ZNB4_9HYPH</name>
<dbReference type="Gene3D" id="3.40.1620.10">
    <property type="entry name" value="YefM-like domain"/>
    <property type="match status" value="1"/>
</dbReference>
<reference evidence="2 3" key="1">
    <citation type="submission" date="2016-10" db="EMBL/GenBank/DDBJ databases">
        <authorList>
            <person name="de Groot N.N."/>
        </authorList>
    </citation>
    <scope>NUCLEOTIDE SEQUENCE [LARGE SCALE GENOMIC DNA]</scope>
    <source>
        <strain evidence="2 3">CGMCC 1.10267</strain>
    </source>
</reference>
<comment type="similarity">
    <text evidence="1">Belongs to the phD/YefM antitoxin family.</text>
</comment>
<proteinExistence type="inferred from homology"/>
<evidence type="ECO:0000313" key="3">
    <source>
        <dbReference type="Proteomes" id="UP000199495"/>
    </source>
</evidence>
<dbReference type="STRING" id="440168.SAMN04487974_12136"/>
<dbReference type="SUPFAM" id="SSF143120">
    <property type="entry name" value="YefM-like"/>
    <property type="match status" value="1"/>
</dbReference>
<gene>
    <name evidence="2" type="ORF">SAMN04487974_12136</name>
</gene>
<dbReference type="RefSeq" id="WP_143009445.1">
    <property type="nucleotide sequence ID" value="NZ_FNCS01000021.1"/>
</dbReference>
<dbReference type="Proteomes" id="UP000199495">
    <property type="component" value="Unassembled WGS sequence"/>
</dbReference>
<dbReference type="EMBL" id="FNCS01000021">
    <property type="protein sequence ID" value="SDH10251.1"/>
    <property type="molecule type" value="Genomic_DNA"/>
</dbReference>
<dbReference type="InterPro" id="IPR036165">
    <property type="entry name" value="YefM-like_sf"/>
</dbReference>
<keyword evidence="3" id="KW-1185">Reference proteome</keyword>
<dbReference type="OrthoDB" id="165038at2"/>
<sequence>MQKVPAAEIAKNFGEWHDRALNEPVFVTRYGRESVVIVSAQLFGDLVSKNDIAKRDERKRTPLFSPHQILQAYSRGHIGSDEAATRLGLGGYRDLAVALADAGLPLPGTDENRIQREAIGAAKLLAPYLLRDNDA</sequence>
<evidence type="ECO:0000256" key="1">
    <source>
        <dbReference type="ARBA" id="ARBA00009981"/>
    </source>
</evidence>
<evidence type="ECO:0000313" key="2">
    <source>
        <dbReference type="EMBL" id="SDH10251.1"/>
    </source>
</evidence>
<accession>A0A1G7ZNB4</accession>
<organism evidence="2 3">
    <name type="scientific">Pelagibacterium luteolum</name>
    <dbReference type="NCBI Taxonomy" id="440168"/>
    <lineage>
        <taxon>Bacteria</taxon>
        <taxon>Pseudomonadati</taxon>
        <taxon>Pseudomonadota</taxon>
        <taxon>Alphaproteobacteria</taxon>
        <taxon>Hyphomicrobiales</taxon>
        <taxon>Devosiaceae</taxon>
        <taxon>Pelagibacterium</taxon>
    </lineage>
</organism>